<proteinExistence type="predicted"/>
<keyword evidence="7" id="KW-0804">Transcription</keyword>
<evidence type="ECO:0000256" key="6">
    <source>
        <dbReference type="ARBA" id="ARBA00023125"/>
    </source>
</evidence>
<evidence type="ECO:0000313" key="11">
    <source>
        <dbReference type="EMBL" id="MCR8630503.1"/>
    </source>
</evidence>
<dbReference type="Pfam" id="PF12833">
    <property type="entry name" value="HTH_18"/>
    <property type="match status" value="1"/>
</dbReference>
<dbReference type="Pfam" id="PF00072">
    <property type="entry name" value="Response_reg"/>
    <property type="match status" value="1"/>
</dbReference>
<dbReference type="PROSITE" id="PS01124">
    <property type="entry name" value="HTH_ARAC_FAMILY_2"/>
    <property type="match status" value="1"/>
</dbReference>
<dbReference type="PROSITE" id="PS50110">
    <property type="entry name" value="RESPONSE_REGULATORY"/>
    <property type="match status" value="1"/>
</dbReference>
<dbReference type="SUPFAM" id="SSF46689">
    <property type="entry name" value="Homeodomain-like"/>
    <property type="match status" value="2"/>
</dbReference>
<dbReference type="CDD" id="cd17536">
    <property type="entry name" value="REC_YesN-like"/>
    <property type="match status" value="1"/>
</dbReference>
<keyword evidence="2" id="KW-0963">Cytoplasm</keyword>
<evidence type="ECO:0000256" key="3">
    <source>
        <dbReference type="ARBA" id="ARBA00022553"/>
    </source>
</evidence>
<dbReference type="SMART" id="SM00448">
    <property type="entry name" value="REC"/>
    <property type="match status" value="1"/>
</dbReference>
<feature type="modified residue" description="4-aspartylphosphate" evidence="8">
    <location>
        <position position="54"/>
    </location>
</feature>
<dbReference type="EMBL" id="JANQBD010000002">
    <property type="protein sequence ID" value="MCR8630503.1"/>
    <property type="molecule type" value="Genomic_DNA"/>
</dbReference>
<dbReference type="SUPFAM" id="SSF52172">
    <property type="entry name" value="CheY-like"/>
    <property type="match status" value="1"/>
</dbReference>
<evidence type="ECO:0000259" key="10">
    <source>
        <dbReference type="PROSITE" id="PS50110"/>
    </source>
</evidence>
<evidence type="ECO:0000256" key="8">
    <source>
        <dbReference type="PROSITE-ProRule" id="PRU00169"/>
    </source>
</evidence>
<dbReference type="Gene3D" id="1.10.10.60">
    <property type="entry name" value="Homeodomain-like"/>
    <property type="match status" value="2"/>
</dbReference>
<comment type="subcellular location">
    <subcellularLocation>
        <location evidence="1">Cytoplasm</location>
    </subcellularLocation>
</comment>
<evidence type="ECO:0000313" key="12">
    <source>
        <dbReference type="Proteomes" id="UP001300012"/>
    </source>
</evidence>
<evidence type="ECO:0000256" key="2">
    <source>
        <dbReference type="ARBA" id="ARBA00022490"/>
    </source>
</evidence>
<dbReference type="Gene3D" id="3.40.50.2300">
    <property type="match status" value="1"/>
</dbReference>
<dbReference type="InterPro" id="IPR011006">
    <property type="entry name" value="CheY-like_superfamily"/>
</dbReference>
<keyword evidence="3 8" id="KW-0597">Phosphoprotein</keyword>
<keyword evidence="6" id="KW-0238">DNA-binding</keyword>
<dbReference type="PANTHER" id="PTHR42713:SF3">
    <property type="entry name" value="TRANSCRIPTIONAL REGULATORY PROTEIN HPTR"/>
    <property type="match status" value="1"/>
</dbReference>
<dbReference type="Proteomes" id="UP001300012">
    <property type="component" value="Unassembled WGS sequence"/>
</dbReference>
<keyword evidence="4" id="KW-0902">Two-component regulatory system</keyword>
<evidence type="ECO:0000256" key="1">
    <source>
        <dbReference type="ARBA" id="ARBA00004496"/>
    </source>
</evidence>
<evidence type="ECO:0000259" key="9">
    <source>
        <dbReference type="PROSITE" id="PS01124"/>
    </source>
</evidence>
<protein>
    <submittedName>
        <fullName evidence="11">Response regulator</fullName>
    </submittedName>
</protein>
<dbReference type="SMART" id="SM00342">
    <property type="entry name" value="HTH_ARAC"/>
    <property type="match status" value="1"/>
</dbReference>
<accession>A0ABT1YBD5</accession>
<dbReference type="RefSeq" id="WP_258212111.1">
    <property type="nucleotide sequence ID" value="NZ_JANQBD010000002.1"/>
</dbReference>
<dbReference type="InterPro" id="IPR009057">
    <property type="entry name" value="Homeodomain-like_sf"/>
</dbReference>
<feature type="domain" description="Response regulatory" evidence="10">
    <location>
        <begin position="2"/>
        <end position="119"/>
    </location>
</feature>
<dbReference type="InterPro" id="IPR051552">
    <property type="entry name" value="HptR"/>
</dbReference>
<evidence type="ECO:0000256" key="4">
    <source>
        <dbReference type="ARBA" id="ARBA00023012"/>
    </source>
</evidence>
<evidence type="ECO:0000256" key="5">
    <source>
        <dbReference type="ARBA" id="ARBA00023015"/>
    </source>
</evidence>
<dbReference type="PANTHER" id="PTHR42713">
    <property type="entry name" value="HISTIDINE KINASE-RELATED"/>
    <property type="match status" value="1"/>
</dbReference>
<comment type="caution">
    <text evidence="11">The sequence shown here is derived from an EMBL/GenBank/DDBJ whole genome shotgun (WGS) entry which is preliminary data.</text>
</comment>
<organism evidence="11 12">
    <name type="scientific">Paenibacillus radicis</name>
    <name type="common">ex Xue et al. 2023</name>
    <dbReference type="NCBI Taxonomy" id="2972489"/>
    <lineage>
        <taxon>Bacteria</taxon>
        <taxon>Bacillati</taxon>
        <taxon>Bacillota</taxon>
        <taxon>Bacilli</taxon>
        <taxon>Bacillales</taxon>
        <taxon>Paenibacillaceae</taxon>
        <taxon>Paenibacillus</taxon>
    </lineage>
</organism>
<gene>
    <name evidence="11" type="ORF">NV381_04705</name>
</gene>
<feature type="domain" description="HTH araC/xylS-type" evidence="9">
    <location>
        <begin position="397"/>
        <end position="495"/>
    </location>
</feature>
<keyword evidence="12" id="KW-1185">Reference proteome</keyword>
<keyword evidence="5" id="KW-0805">Transcription regulation</keyword>
<dbReference type="InterPro" id="IPR001789">
    <property type="entry name" value="Sig_transdc_resp-reg_receiver"/>
</dbReference>
<sequence length="497" mass="56290">MRIVIADDEVLVRLSLRSMIEDMGSTWTVTGEATNGVELLELLKSDASDIVLIDIRMPLMNGLQAIQQAHTVSPHTSFIVISGYSDFSFAQEALKLGAEDYLLKPVSPDDLESSLVKVSRSVREQRILHNRQFESTMHSLLLGMTTLESEPSGALFSESCFQAVIVYTDSSLSAASRASKQREIGSIIRDLVDEQTHGGLRKAKLVLPQGELAFICSWNSDNYERGAAESSNMINQINNSIQQFKTEQYAITSVVLEPCSSIAAFQSKWISLHELSALRCLYEHGKTLELHFLEEMEHRGSLAGLARKAFELLDHYRKQDHTEYMKAVAMFKMQIGSLNEALASSHKAQLSHFLNVSMDCHLDACRPFHEWYEALIKKGEELLSKHQGTDNATCLVQATIAFIEQNYDQDISISLIAEQLDVTHNYLSTLFHKRMGTTFMKYLTEYRMIRAKEWLAMPSIQVQQAAERVGYYSTRHFTKLFTEFVGCYPSEYKKRFS</sequence>
<dbReference type="InterPro" id="IPR018060">
    <property type="entry name" value="HTH_AraC"/>
</dbReference>
<evidence type="ECO:0000256" key="7">
    <source>
        <dbReference type="ARBA" id="ARBA00023163"/>
    </source>
</evidence>
<reference evidence="11 12" key="1">
    <citation type="submission" date="2022-08" db="EMBL/GenBank/DDBJ databases">
        <title>Paenibacillus endoradicis sp. nov., Paenibacillus radicibacter sp. nov and Paenibacillus pararadicis sp. nov., three cold-adapted plant growth-promoting bacteria isolated from root of Larix gmelinii in Great Khingan.</title>
        <authorList>
            <person name="Xue H."/>
        </authorList>
    </citation>
    <scope>NUCLEOTIDE SEQUENCE [LARGE SCALE GENOMIC DNA]</scope>
    <source>
        <strain evidence="11 12">N5-1-1-5</strain>
    </source>
</reference>
<name>A0ABT1YBD5_9BACL</name>